<sequence length="41" mass="4023">DGVFAGGDAVTGAATVISAMGAGRKAAKAINEYLKNKNVNA</sequence>
<comment type="caution">
    <text evidence="1">The sequence shown here is derived from an EMBL/GenBank/DDBJ whole genome shotgun (WGS) entry which is preliminary data.</text>
</comment>
<proteinExistence type="predicted"/>
<dbReference type="Gene3D" id="3.50.50.60">
    <property type="entry name" value="FAD/NAD(P)-binding domain"/>
    <property type="match status" value="1"/>
</dbReference>
<dbReference type="InterPro" id="IPR036188">
    <property type="entry name" value="FAD/NAD-bd_sf"/>
</dbReference>
<feature type="non-terminal residue" evidence="1">
    <location>
        <position position="1"/>
    </location>
</feature>
<gene>
    <name evidence="1" type="ORF">QOZ92_001376</name>
</gene>
<organism evidence="1 2">
    <name type="scientific">Paraclostridium ghonii</name>
    <dbReference type="NCBI Taxonomy" id="29358"/>
    <lineage>
        <taxon>Bacteria</taxon>
        <taxon>Bacillati</taxon>
        <taxon>Bacillota</taxon>
        <taxon>Clostridia</taxon>
        <taxon>Peptostreptococcales</taxon>
        <taxon>Peptostreptococcaceae</taxon>
        <taxon>Paraclostridium</taxon>
    </lineage>
</organism>
<evidence type="ECO:0000313" key="2">
    <source>
        <dbReference type="Proteomes" id="UP001232584"/>
    </source>
</evidence>
<dbReference type="EMBL" id="JAUSWG010000004">
    <property type="protein sequence ID" value="MDQ0556263.1"/>
    <property type="molecule type" value="Genomic_DNA"/>
</dbReference>
<dbReference type="Proteomes" id="UP001232584">
    <property type="component" value="Unassembled WGS sequence"/>
</dbReference>
<name>A0ABU0MZD0_9FIRM</name>
<evidence type="ECO:0000313" key="1">
    <source>
        <dbReference type="EMBL" id="MDQ0556263.1"/>
    </source>
</evidence>
<dbReference type="SUPFAM" id="SSF51905">
    <property type="entry name" value="FAD/NAD(P)-binding domain"/>
    <property type="match status" value="1"/>
</dbReference>
<keyword evidence="2" id="KW-1185">Reference proteome</keyword>
<accession>A0ABU0MZD0</accession>
<protein>
    <submittedName>
        <fullName evidence="1">NADPH-dependent glutamate synthase beta subunit-like oxidoreductase</fullName>
    </submittedName>
</protein>
<reference evidence="1 2" key="1">
    <citation type="submission" date="2023-07" db="EMBL/GenBank/DDBJ databases">
        <title>Genomic Encyclopedia of Type Strains, Phase IV (KMG-IV): sequencing the most valuable type-strain genomes for metagenomic binning, comparative biology and taxonomic classification.</title>
        <authorList>
            <person name="Goeker M."/>
        </authorList>
    </citation>
    <scope>NUCLEOTIDE SEQUENCE [LARGE SCALE GENOMIC DNA]</scope>
    <source>
        <strain evidence="1 2">DSM 15049</strain>
    </source>
</reference>